<dbReference type="EMBL" id="PENI01000039">
    <property type="protein sequence ID" value="RMB80640.1"/>
    <property type="molecule type" value="Genomic_DNA"/>
</dbReference>
<feature type="transmembrane region" description="Helical" evidence="1">
    <location>
        <begin position="133"/>
        <end position="156"/>
    </location>
</feature>
<evidence type="ECO:0000313" key="3">
    <source>
        <dbReference type="EMBL" id="RMB80640.1"/>
    </source>
</evidence>
<evidence type="ECO:0000313" key="4">
    <source>
        <dbReference type="Proteomes" id="UP000270471"/>
    </source>
</evidence>
<feature type="transmembrane region" description="Helical" evidence="1">
    <location>
        <begin position="91"/>
        <end position="113"/>
    </location>
</feature>
<dbReference type="RefSeq" id="WP_121894495.1">
    <property type="nucleotide sequence ID" value="NZ_PENI01000039.1"/>
</dbReference>
<keyword evidence="4" id="KW-1185">Reference proteome</keyword>
<organism evidence="3 4">
    <name type="scientific">Streptomyces shenzhenensis</name>
    <dbReference type="NCBI Taxonomy" id="943815"/>
    <lineage>
        <taxon>Bacteria</taxon>
        <taxon>Bacillati</taxon>
        <taxon>Actinomycetota</taxon>
        <taxon>Actinomycetes</taxon>
        <taxon>Kitasatosporales</taxon>
        <taxon>Streptomycetaceae</taxon>
        <taxon>Streptomyces</taxon>
    </lineage>
</organism>
<comment type="caution">
    <text evidence="3">The sequence shown here is derived from an EMBL/GenBank/DDBJ whole genome shotgun (WGS) entry which is preliminary data.</text>
</comment>
<gene>
    <name evidence="3" type="ORF">CTZ28_38720</name>
</gene>
<dbReference type="AlphaFoldDB" id="A0A3M0HX60"/>
<reference evidence="3 4" key="1">
    <citation type="submission" date="2017-11" db="EMBL/GenBank/DDBJ databases">
        <title>Draft genome of actinobacteria isolated from guarana (Paullinia cupana (Mart.) Ducke.</title>
        <authorList>
            <person name="Siqueira K.A."/>
            <person name="Liotti R.G."/>
            <person name="Mendes T.A.O."/>
            <person name="Soares M.A."/>
        </authorList>
    </citation>
    <scope>NUCLEOTIDE SEQUENCE [LARGE SCALE GENOMIC DNA]</scope>
    <source>
        <strain evidence="3 4">193</strain>
    </source>
</reference>
<keyword evidence="1" id="KW-1133">Transmembrane helix</keyword>
<keyword evidence="1" id="KW-0472">Membrane</keyword>
<dbReference type="Proteomes" id="UP000270471">
    <property type="component" value="Unassembled WGS sequence"/>
</dbReference>
<sequence>MNHNVSLSAPPRRTRSIVLTSLAILGMASAVFVVRRPLMMSAPRCMAGRWHGCFDTFNGVVLIALAALPLAALVVWALARRRRAAGVTSAWRMSLAEVGMVHGTVPFLWMTMMPGAGAGTVPGRVSLVPLRDLLTMGPVGIIGNLLVFAALGFFAPMRFAVLASVPRILALGAGCSALVETAQYVLRLDRVSSVDDVLVNAAGAVLAALASRRWWRTTEEAPSGRPRPAPAPAG</sequence>
<evidence type="ECO:0000259" key="2">
    <source>
        <dbReference type="Pfam" id="PF04892"/>
    </source>
</evidence>
<accession>A0A3M0HX60</accession>
<dbReference type="Pfam" id="PF04892">
    <property type="entry name" value="VanZ"/>
    <property type="match status" value="1"/>
</dbReference>
<feature type="transmembrane region" description="Helical" evidence="1">
    <location>
        <begin position="59"/>
        <end position="79"/>
    </location>
</feature>
<dbReference type="InterPro" id="IPR006976">
    <property type="entry name" value="VanZ-like"/>
</dbReference>
<evidence type="ECO:0000256" key="1">
    <source>
        <dbReference type="SAM" id="Phobius"/>
    </source>
</evidence>
<name>A0A3M0HX60_9ACTN</name>
<feature type="domain" description="VanZ-like" evidence="2">
    <location>
        <begin position="125"/>
        <end position="210"/>
    </location>
</feature>
<proteinExistence type="predicted"/>
<protein>
    <submittedName>
        <fullName evidence="3">VanZ family protein</fullName>
    </submittedName>
</protein>
<keyword evidence="1" id="KW-0812">Transmembrane</keyword>
<dbReference type="OrthoDB" id="3627087at2"/>